<dbReference type="EC" id="5.1.3.13" evidence="3"/>
<dbReference type="InterPro" id="IPR014710">
    <property type="entry name" value="RmlC-like_jellyroll"/>
</dbReference>
<evidence type="ECO:0000256" key="6">
    <source>
        <dbReference type="ARBA" id="ARBA00031424"/>
    </source>
</evidence>
<organism evidence="9 10">
    <name type="scientific">Desulfomonile tiedjei (strain ATCC 49306 / DSM 6799 / DCB-1)</name>
    <dbReference type="NCBI Taxonomy" id="706587"/>
    <lineage>
        <taxon>Bacteria</taxon>
        <taxon>Pseudomonadati</taxon>
        <taxon>Thermodesulfobacteriota</taxon>
        <taxon>Desulfomonilia</taxon>
        <taxon>Desulfomonilales</taxon>
        <taxon>Desulfomonilaceae</taxon>
        <taxon>Desulfomonile</taxon>
    </lineage>
</organism>
<evidence type="ECO:0000313" key="9">
    <source>
        <dbReference type="EMBL" id="AFM23207.1"/>
    </source>
</evidence>
<dbReference type="Gene3D" id="2.60.120.10">
    <property type="entry name" value="Jelly Rolls"/>
    <property type="match status" value="1"/>
</dbReference>
<dbReference type="STRING" id="706587.Desti_0472"/>
<dbReference type="GO" id="GO:0000271">
    <property type="term" value="P:polysaccharide biosynthetic process"/>
    <property type="evidence" value="ECO:0007669"/>
    <property type="project" value="TreeGrafter"/>
</dbReference>
<name>I4C0W6_DESTA</name>
<dbReference type="PANTHER" id="PTHR21047:SF2">
    <property type="entry name" value="THYMIDINE DIPHOSPHO-4-KETO-RHAMNOSE 3,5-EPIMERASE"/>
    <property type="match status" value="1"/>
</dbReference>
<evidence type="ECO:0000256" key="2">
    <source>
        <dbReference type="ARBA" id="ARBA00001997"/>
    </source>
</evidence>
<dbReference type="Pfam" id="PF00908">
    <property type="entry name" value="dTDP_sugar_isom"/>
    <property type="match status" value="1"/>
</dbReference>
<dbReference type="InterPro" id="IPR011051">
    <property type="entry name" value="RmlC_Cupin_sf"/>
</dbReference>
<evidence type="ECO:0000313" key="10">
    <source>
        <dbReference type="Proteomes" id="UP000006055"/>
    </source>
</evidence>
<dbReference type="AlphaFoldDB" id="I4C0W6"/>
<dbReference type="GO" id="GO:0005829">
    <property type="term" value="C:cytosol"/>
    <property type="evidence" value="ECO:0007669"/>
    <property type="project" value="TreeGrafter"/>
</dbReference>
<dbReference type="EMBL" id="CP003360">
    <property type="protein sequence ID" value="AFM23207.1"/>
    <property type="molecule type" value="Genomic_DNA"/>
</dbReference>
<dbReference type="PANTHER" id="PTHR21047">
    <property type="entry name" value="DTDP-6-DEOXY-D-GLUCOSE-3,5 EPIMERASE"/>
    <property type="match status" value="1"/>
</dbReference>
<comment type="function">
    <text evidence="2">Catalyzes the epimerization of the C3' and C5'positions of dTDP-6-deoxy-D-xylo-4-hexulose, forming dTDP-6-deoxy-L-lyxo-4-hexulose.</text>
</comment>
<dbReference type="InterPro" id="IPR000888">
    <property type="entry name" value="RmlC-like"/>
</dbReference>
<comment type="catalytic activity">
    <reaction evidence="1">
        <text>dTDP-4-dehydro-6-deoxy-alpha-D-glucose = dTDP-4-dehydro-beta-L-rhamnose</text>
        <dbReference type="Rhea" id="RHEA:16969"/>
        <dbReference type="ChEBI" id="CHEBI:57649"/>
        <dbReference type="ChEBI" id="CHEBI:62830"/>
        <dbReference type="EC" id="5.1.3.13"/>
    </reaction>
</comment>
<dbReference type="RefSeq" id="WP_014808366.1">
    <property type="nucleotide sequence ID" value="NC_018025.1"/>
</dbReference>
<evidence type="ECO:0000256" key="5">
    <source>
        <dbReference type="ARBA" id="ARBA00029758"/>
    </source>
</evidence>
<dbReference type="SUPFAM" id="SSF51182">
    <property type="entry name" value="RmlC-like cupins"/>
    <property type="match status" value="1"/>
</dbReference>
<evidence type="ECO:0000256" key="1">
    <source>
        <dbReference type="ARBA" id="ARBA00001298"/>
    </source>
</evidence>
<dbReference type="HOGENOM" id="CLU_090940_3_0_7"/>
<gene>
    <name evidence="9" type="ordered locus">Desti_0472</name>
</gene>
<dbReference type="eggNOG" id="COG1898">
    <property type="taxonomic scope" value="Bacteria"/>
</dbReference>
<keyword evidence="10" id="KW-1185">Reference proteome</keyword>
<evidence type="ECO:0000256" key="3">
    <source>
        <dbReference type="ARBA" id="ARBA00012098"/>
    </source>
</evidence>
<dbReference type="GO" id="GO:0008830">
    <property type="term" value="F:dTDP-4-dehydrorhamnose 3,5-epimerase activity"/>
    <property type="evidence" value="ECO:0007669"/>
    <property type="project" value="UniProtKB-EC"/>
</dbReference>
<evidence type="ECO:0000256" key="8">
    <source>
        <dbReference type="PIRSR" id="PIRSR600888-3"/>
    </source>
</evidence>
<reference evidence="10" key="1">
    <citation type="submission" date="2012-06" db="EMBL/GenBank/DDBJ databases">
        <title>Complete sequence of chromosome of Desulfomonile tiedjei DSM 6799.</title>
        <authorList>
            <person name="Lucas S."/>
            <person name="Copeland A."/>
            <person name="Lapidus A."/>
            <person name="Glavina del Rio T."/>
            <person name="Dalin E."/>
            <person name="Tice H."/>
            <person name="Bruce D."/>
            <person name="Goodwin L."/>
            <person name="Pitluck S."/>
            <person name="Peters L."/>
            <person name="Ovchinnikova G."/>
            <person name="Zeytun A."/>
            <person name="Lu M."/>
            <person name="Kyrpides N."/>
            <person name="Mavromatis K."/>
            <person name="Ivanova N."/>
            <person name="Brettin T."/>
            <person name="Detter J.C."/>
            <person name="Han C."/>
            <person name="Larimer F."/>
            <person name="Land M."/>
            <person name="Hauser L."/>
            <person name="Markowitz V."/>
            <person name="Cheng J.-F."/>
            <person name="Hugenholtz P."/>
            <person name="Woyke T."/>
            <person name="Wu D."/>
            <person name="Spring S."/>
            <person name="Schroeder M."/>
            <person name="Brambilla E."/>
            <person name="Klenk H.-P."/>
            <person name="Eisen J.A."/>
        </authorList>
    </citation>
    <scope>NUCLEOTIDE SEQUENCE [LARGE SCALE GENOMIC DNA]</scope>
    <source>
        <strain evidence="10">ATCC 49306 / DSM 6799 / DCB-1</strain>
    </source>
</reference>
<proteinExistence type="predicted"/>
<feature type="site" description="Participates in a stacking interaction with the thymidine ring of dTDP-4-oxo-6-deoxyglucose" evidence="8">
    <location>
        <position position="141"/>
    </location>
</feature>
<dbReference type="Proteomes" id="UP000006055">
    <property type="component" value="Chromosome"/>
</dbReference>
<sequence length="167" mass="19182">MTEEITRTKFLQPEKKPIDGVIIHPLRVIPDERGRLMEIMRRDDPFFNGFGQVYMTTVYPGVVKAWHYHAVQVDRFTCIKGMIKAVLYDDRENSPTRGALNEIFMGEHNPCLVVIPAGVYHGWKCVGESEAYVVNVPSEPYNRTDPDEYRLDPHVGGIPYDWSRVDG</sequence>
<evidence type="ECO:0000256" key="7">
    <source>
        <dbReference type="ARBA" id="ARBA00033311"/>
    </source>
</evidence>
<protein>
    <recommendedName>
        <fullName evidence="4">dTDP-4-dehydrorhamnose 3,5-epimerase</fullName>
        <ecNumber evidence="3">5.1.3.13</ecNumber>
    </recommendedName>
    <alternativeName>
        <fullName evidence="6">Thymidine diphospho-4-keto-rhamnose 3,5-epimerase</fullName>
    </alternativeName>
    <alternativeName>
        <fullName evidence="5">dTDP-4-keto-6-deoxyglucose 3,5-epimerase</fullName>
    </alternativeName>
    <alternativeName>
        <fullName evidence="7">dTDP-6-deoxy-D-xylo-4-hexulose 3,5-epimerase</fullName>
    </alternativeName>
</protein>
<dbReference type="PATRIC" id="fig|706587.4.peg.539"/>
<evidence type="ECO:0000256" key="4">
    <source>
        <dbReference type="ARBA" id="ARBA00019595"/>
    </source>
</evidence>
<accession>I4C0W6</accession>
<dbReference type="KEGG" id="dti:Desti_0472"/>